<dbReference type="InterPro" id="IPR036388">
    <property type="entry name" value="WH-like_DNA-bd_sf"/>
</dbReference>
<protein>
    <recommendedName>
        <fullName evidence="4 8">DNA-directed RNA polymerase III subunit RPC3</fullName>
        <shortName evidence="8">RNA polymerase III subunit C3</shortName>
    </recommendedName>
</protein>
<keyword evidence="13" id="KW-1185">Reference proteome</keyword>
<sequence length="524" mass="60195">MEKYLLSREIINFHFGELYGQIFWSLSTYGTCGFKELVKLSGVSAEKVKQAVAVLLQHNVVCAYERDSGRVFMNKPWNLDGEEGVEVVFEAKVEEVLLRLRFPRFIQLAREYYGETGEVLCQILLERGLLSFEDVIQVGITHGRLKSSAVADSILHKMIDDNFVCVAGCEYHEKNEKDILASPSGMKRKRSTSSDSFPGREEDGVQNSSESFRFAQLELYRVSTNFLNRILRHEAFLDLVVHTVRENCRMVANCFRAILSLTRREDECFESEQSLPVQRDAILDEIRNQMASSSELVTVDQLNEALNVLQDERYNFISGIGMSSFVVEIRKIRQLLKQRATEHLILKRHGASGLRIYRLLLDKGAVEQRQLLEFAMLPGTTAREKLYAMFRDGYVVVNEIPSSSDYKSSRSFFLWSVDMSHVFTNVLCHAYKATMNMLIRLRTLHAEFTRLLGSNLYCVSEELEAVSIQQEILERHLPGQTSNMNLSSASLELKERLEKLQQRMGLYEVSILRLDKNIMCLRDI</sequence>
<dbReference type="InterPro" id="IPR013197">
    <property type="entry name" value="RNA_pol_III_RPC82-rel_HTH"/>
</dbReference>
<organism evidence="12 13">
    <name type="scientific">Galdieria partita</name>
    <dbReference type="NCBI Taxonomy" id="83374"/>
    <lineage>
        <taxon>Eukaryota</taxon>
        <taxon>Rhodophyta</taxon>
        <taxon>Bangiophyceae</taxon>
        <taxon>Galdieriales</taxon>
        <taxon>Galdieriaceae</taxon>
        <taxon>Galdieria</taxon>
    </lineage>
</organism>
<comment type="function">
    <text evidence="8">DNA-dependent RNA polymerase catalyzes the transcription of DNA into RNA using the four ribonucleoside triphosphates as substrates. Specific core component of RNA polymerase III which synthesizes small RNAs, such as 5S rRNA and tRNAs.</text>
</comment>
<keyword evidence="5 8" id="KW-0240">DNA-directed RNA polymerase</keyword>
<feature type="domain" description="DNA-directed RNA polymerase III subunit RPC3 winged-helix" evidence="11">
    <location>
        <begin position="342"/>
        <end position="417"/>
    </location>
</feature>
<comment type="similarity">
    <text evidence="8">Belongs to the eukaryotic RPC3/POLR3C RNA polymerase subunit family.</text>
</comment>
<dbReference type="PANTHER" id="PTHR12949:SF0">
    <property type="entry name" value="DNA-DIRECTED RNA POLYMERASE III SUBUNIT RPC3"/>
    <property type="match status" value="1"/>
</dbReference>
<dbReference type="InterPro" id="IPR036390">
    <property type="entry name" value="WH_DNA-bd_sf"/>
</dbReference>
<evidence type="ECO:0000259" key="10">
    <source>
        <dbReference type="Pfam" id="PF08221"/>
    </source>
</evidence>
<dbReference type="InterPro" id="IPR039748">
    <property type="entry name" value="RPC3"/>
</dbReference>
<keyword evidence="7 8" id="KW-0539">Nucleus</keyword>
<dbReference type="OrthoDB" id="272392at2759"/>
<dbReference type="Proteomes" id="UP001061958">
    <property type="component" value="Unassembled WGS sequence"/>
</dbReference>
<evidence type="ECO:0000256" key="5">
    <source>
        <dbReference type="ARBA" id="ARBA00022478"/>
    </source>
</evidence>
<dbReference type="EMBL" id="BQMJ01000023">
    <property type="protein sequence ID" value="GJQ11299.1"/>
    <property type="molecule type" value="Genomic_DNA"/>
</dbReference>
<evidence type="ECO:0000313" key="13">
    <source>
        <dbReference type="Proteomes" id="UP001061958"/>
    </source>
</evidence>
<evidence type="ECO:0000256" key="7">
    <source>
        <dbReference type="ARBA" id="ARBA00023242"/>
    </source>
</evidence>
<dbReference type="SUPFAM" id="SSF46785">
    <property type="entry name" value="Winged helix' DNA-binding domain"/>
    <property type="match status" value="1"/>
</dbReference>
<dbReference type="GO" id="GO:0005666">
    <property type="term" value="C:RNA polymerase III complex"/>
    <property type="evidence" value="ECO:0007669"/>
    <property type="project" value="UniProtKB-UniRule"/>
</dbReference>
<feature type="region of interest" description="Disordered" evidence="9">
    <location>
        <begin position="180"/>
        <end position="207"/>
    </location>
</feature>
<evidence type="ECO:0000256" key="8">
    <source>
        <dbReference type="RuleBase" id="RU367076"/>
    </source>
</evidence>
<dbReference type="Gene3D" id="1.10.10.10">
    <property type="entry name" value="Winged helix-like DNA-binding domain superfamily/Winged helix DNA-binding domain"/>
    <property type="match status" value="4"/>
</dbReference>
<accession>A0A9C7PW51</accession>
<comment type="caution">
    <text evidence="12">The sequence shown here is derived from an EMBL/GenBank/DDBJ whole genome shotgun (WGS) entry which is preliminary data.</text>
</comment>
<evidence type="ECO:0000313" key="12">
    <source>
        <dbReference type="EMBL" id="GJQ11299.1"/>
    </source>
</evidence>
<evidence type="ECO:0000256" key="2">
    <source>
        <dbReference type="ARBA" id="ARBA00006835"/>
    </source>
</evidence>
<gene>
    <name evidence="12" type="ORF">GpartN1_g3090.t1</name>
</gene>
<evidence type="ECO:0000256" key="1">
    <source>
        <dbReference type="ARBA" id="ARBA00004123"/>
    </source>
</evidence>
<proteinExistence type="inferred from homology"/>
<comment type="subcellular location">
    <subcellularLocation>
        <location evidence="1 8">Nucleus</location>
    </subcellularLocation>
</comment>
<feature type="domain" description="RNA polymerase III subunit RPC82-related helix-turn-helix" evidence="10">
    <location>
        <begin position="6"/>
        <end position="62"/>
    </location>
</feature>
<reference evidence="12" key="2">
    <citation type="submission" date="2022-01" db="EMBL/GenBank/DDBJ databases">
        <authorList>
            <person name="Hirooka S."/>
            <person name="Miyagishima S.Y."/>
        </authorList>
    </citation>
    <scope>NUCLEOTIDE SEQUENCE</scope>
    <source>
        <strain evidence="12">NBRC 102759</strain>
    </source>
</reference>
<dbReference type="AlphaFoldDB" id="A0A9C7PW51"/>
<evidence type="ECO:0000256" key="9">
    <source>
        <dbReference type="SAM" id="MobiDB-lite"/>
    </source>
</evidence>
<evidence type="ECO:0000256" key="3">
    <source>
        <dbReference type="ARBA" id="ARBA00011206"/>
    </source>
</evidence>
<dbReference type="PANTHER" id="PTHR12949">
    <property type="entry name" value="RNA POLYMERASE III DNA DIRECTED -RELATED"/>
    <property type="match status" value="1"/>
</dbReference>
<evidence type="ECO:0000259" key="11">
    <source>
        <dbReference type="Pfam" id="PF22536"/>
    </source>
</evidence>
<comment type="similarity">
    <text evidence="2">Belongs to the RNA polymerase beta chain family.</text>
</comment>
<name>A0A9C7PW51_9RHOD</name>
<evidence type="ECO:0000256" key="4">
    <source>
        <dbReference type="ARBA" id="ARBA00016689"/>
    </source>
</evidence>
<dbReference type="GO" id="GO:0003697">
    <property type="term" value="F:single-stranded DNA binding"/>
    <property type="evidence" value="ECO:0007669"/>
    <property type="project" value="UniProtKB-UniRule"/>
</dbReference>
<evidence type="ECO:0000256" key="6">
    <source>
        <dbReference type="ARBA" id="ARBA00023163"/>
    </source>
</evidence>
<comment type="subunit">
    <text evidence="3 8">Component of the RNA polymerase III (Pol III) complex consisting of 17 subunits.</text>
</comment>
<dbReference type="Pfam" id="PF22536">
    <property type="entry name" value="WHD_POLR3C"/>
    <property type="match status" value="1"/>
</dbReference>
<reference evidence="12" key="1">
    <citation type="journal article" date="2022" name="Proc. Natl. Acad. Sci. U.S.A.">
        <title>Life cycle and functional genomics of the unicellular red alga Galdieria for elucidating algal and plant evolution and industrial use.</title>
        <authorList>
            <person name="Hirooka S."/>
            <person name="Itabashi T."/>
            <person name="Ichinose T.M."/>
            <person name="Onuma R."/>
            <person name="Fujiwara T."/>
            <person name="Yamashita S."/>
            <person name="Jong L.W."/>
            <person name="Tomita R."/>
            <person name="Iwane A.H."/>
            <person name="Miyagishima S.Y."/>
        </authorList>
    </citation>
    <scope>NUCLEOTIDE SEQUENCE</scope>
    <source>
        <strain evidence="12">NBRC 102759</strain>
    </source>
</reference>
<keyword evidence="6 8" id="KW-0804">Transcription</keyword>
<dbReference type="Pfam" id="PF08221">
    <property type="entry name" value="HTH_9"/>
    <property type="match status" value="1"/>
</dbReference>
<dbReference type="InterPro" id="IPR055207">
    <property type="entry name" value="POLR3C_WHD"/>
</dbReference>